<gene>
    <name evidence="1" type="ORF">METZ01_LOCUS413044</name>
</gene>
<evidence type="ECO:0000313" key="1">
    <source>
        <dbReference type="EMBL" id="SVD60190.1"/>
    </source>
</evidence>
<sequence length="200" mass="23261">KKDKINLKPKMDETMKKYKEFMKKVKEDSDPDTKGTQGDDAEWKKARAKVLKKYGVSSCAAIKDDKTKKQCFKDLDDSHVADHEEQVKKEEVKDVVSKILGRRKEVKEAVTTGGIEYGEQDWDVQHRLENSYPNLHANYAEFHEQGLEGPYLWHGETYFFDRKVGGWYSVTEEDFVDDEISKDLSLAYVKDGMYKRQFAS</sequence>
<dbReference type="AlphaFoldDB" id="A0A382WNL0"/>
<organism evidence="1">
    <name type="scientific">marine metagenome</name>
    <dbReference type="NCBI Taxonomy" id="408172"/>
    <lineage>
        <taxon>unclassified sequences</taxon>
        <taxon>metagenomes</taxon>
        <taxon>ecological metagenomes</taxon>
    </lineage>
</organism>
<reference evidence="1" key="1">
    <citation type="submission" date="2018-05" db="EMBL/GenBank/DDBJ databases">
        <authorList>
            <person name="Lanie J.A."/>
            <person name="Ng W.-L."/>
            <person name="Kazmierczak K.M."/>
            <person name="Andrzejewski T.M."/>
            <person name="Davidsen T.M."/>
            <person name="Wayne K.J."/>
            <person name="Tettelin H."/>
            <person name="Glass J.I."/>
            <person name="Rusch D."/>
            <person name="Podicherti R."/>
            <person name="Tsui H.-C.T."/>
            <person name="Winkler M.E."/>
        </authorList>
    </citation>
    <scope>NUCLEOTIDE SEQUENCE</scope>
</reference>
<proteinExistence type="predicted"/>
<dbReference type="EMBL" id="UINC01161163">
    <property type="protein sequence ID" value="SVD60190.1"/>
    <property type="molecule type" value="Genomic_DNA"/>
</dbReference>
<name>A0A382WNL0_9ZZZZ</name>
<protein>
    <submittedName>
        <fullName evidence="1">Uncharacterized protein</fullName>
    </submittedName>
</protein>
<feature type="non-terminal residue" evidence="1">
    <location>
        <position position="1"/>
    </location>
</feature>
<accession>A0A382WNL0</accession>